<dbReference type="AlphaFoldDB" id="A0A4U0V7K3"/>
<feature type="signal peptide" evidence="2">
    <location>
        <begin position="1"/>
        <end position="17"/>
    </location>
</feature>
<organism evidence="4 5">
    <name type="scientific">Friedmanniomyces endolithicus</name>
    <dbReference type="NCBI Taxonomy" id="329885"/>
    <lineage>
        <taxon>Eukaryota</taxon>
        <taxon>Fungi</taxon>
        <taxon>Dikarya</taxon>
        <taxon>Ascomycota</taxon>
        <taxon>Pezizomycotina</taxon>
        <taxon>Dothideomycetes</taxon>
        <taxon>Dothideomycetidae</taxon>
        <taxon>Mycosphaerellales</taxon>
        <taxon>Teratosphaeriaceae</taxon>
        <taxon>Friedmanniomyces</taxon>
    </lineage>
</organism>
<evidence type="ECO:0000256" key="1">
    <source>
        <dbReference type="SAM" id="MobiDB-lite"/>
    </source>
</evidence>
<feature type="domain" description="Oxidoreductase-like" evidence="3">
    <location>
        <begin position="406"/>
        <end position="449"/>
    </location>
</feature>
<dbReference type="STRING" id="329885.A0A4U0V7K3"/>
<evidence type="ECO:0000313" key="4">
    <source>
        <dbReference type="EMBL" id="TKA43916.1"/>
    </source>
</evidence>
<name>A0A4U0V7K3_9PEZI</name>
<dbReference type="InterPro" id="IPR019180">
    <property type="entry name" value="Oxidoreductase-like_N"/>
</dbReference>
<dbReference type="GO" id="GO:0005739">
    <property type="term" value="C:mitochondrion"/>
    <property type="evidence" value="ECO:0007669"/>
    <property type="project" value="TreeGrafter"/>
</dbReference>
<reference evidence="4 5" key="1">
    <citation type="submission" date="2017-03" db="EMBL/GenBank/DDBJ databases">
        <title>Genomes of endolithic fungi from Antarctica.</title>
        <authorList>
            <person name="Coleine C."/>
            <person name="Masonjones S."/>
            <person name="Stajich J.E."/>
        </authorList>
    </citation>
    <scope>NUCLEOTIDE SEQUENCE [LARGE SCALE GENOMIC DNA]</scope>
    <source>
        <strain evidence="4 5">CCFEE 5311</strain>
    </source>
</reference>
<feature type="chain" id="PRO_5020729060" description="Oxidoreductase-like domain-containing protein" evidence="2">
    <location>
        <begin position="18"/>
        <end position="538"/>
    </location>
</feature>
<dbReference type="PANTHER" id="PTHR21193">
    <property type="entry name" value="OXIDOREDUCTASE-LIKE DOMAIN-CONTAINING PROTEIN 1"/>
    <property type="match status" value="1"/>
</dbReference>
<dbReference type="Pfam" id="PF09791">
    <property type="entry name" value="Oxidored-like"/>
    <property type="match status" value="1"/>
</dbReference>
<feature type="region of interest" description="Disordered" evidence="1">
    <location>
        <begin position="349"/>
        <end position="372"/>
    </location>
</feature>
<dbReference type="EMBL" id="NAJP01000017">
    <property type="protein sequence ID" value="TKA43916.1"/>
    <property type="molecule type" value="Genomic_DNA"/>
</dbReference>
<feature type="region of interest" description="Disordered" evidence="1">
    <location>
        <begin position="479"/>
        <end position="506"/>
    </location>
</feature>
<dbReference type="OrthoDB" id="10064411at2759"/>
<proteinExistence type="predicted"/>
<accession>A0A4U0V7K3</accession>
<comment type="caution">
    <text evidence="4">The sequence shown here is derived from an EMBL/GenBank/DDBJ whole genome shotgun (WGS) entry which is preliminary data.</text>
</comment>
<evidence type="ECO:0000313" key="5">
    <source>
        <dbReference type="Proteomes" id="UP000310066"/>
    </source>
</evidence>
<protein>
    <recommendedName>
        <fullName evidence="3">Oxidoreductase-like domain-containing protein</fullName>
    </recommendedName>
</protein>
<feature type="compositionally biased region" description="Gly residues" evidence="1">
    <location>
        <begin position="481"/>
        <end position="503"/>
    </location>
</feature>
<keyword evidence="2" id="KW-0732">Signal</keyword>
<evidence type="ECO:0000256" key="2">
    <source>
        <dbReference type="SAM" id="SignalP"/>
    </source>
</evidence>
<gene>
    <name evidence="4" type="ORF">B0A54_05677</name>
</gene>
<dbReference type="Proteomes" id="UP000310066">
    <property type="component" value="Unassembled WGS sequence"/>
</dbReference>
<sequence length="538" mass="56512">MHTFTLTYLLLAASAHAYYYTATDGSGDAFYAAPVLFEQAALTPNNTNTIPFTIDSFEGWSWRVNITNVAVPNATVASPGDSASLTLDPHVAYTTYDLRWPNSGTLNDQLISMANTSGVSSSGLDMCAYVTTGIVAKQAQSNCSSALGDQCVQSMLNDLANSPNAATCGWAPMATLQGCENVFVNATNGLNTLGFTLGNSTASSNSTAQALQPNEAFFYSTSEAIAATNLTYLDAQKQALQLMILQVGGQSQVLCMSLNDATSNTTSTASPSSSTSAAPSSTSHSAAVAGVERMVGFGVVGLAGLAAGFSLLANTFASPICQRRAYADGTARNEAHPFKGYHIDPLDAPLRPVRPLSHPPAVADPTPSERTKAEEAKLARFRTVFGSGRPDPSDRKRSIEGKSQLVAGVLVPPRPEEPENCCMSGCVNCVWDLFRDETEEWAARSGEARAKMKRIEGRGEGRDMGLVGAGEGAARHVGGSMDDGGGGSETGWAGGELGGGGQEGDVDLFADIPVGIREFMKTEKKLKQKQKQSRKAPD</sequence>
<dbReference type="InterPro" id="IPR039251">
    <property type="entry name" value="OXLD1"/>
</dbReference>
<evidence type="ECO:0000259" key="3">
    <source>
        <dbReference type="Pfam" id="PF09791"/>
    </source>
</evidence>
<dbReference type="PANTHER" id="PTHR21193:SF3">
    <property type="entry name" value="OXIDOREDUCTASE-LIKE DOMAIN-CONTAINING PROTEIN 1"/>
    <property type="match status" value="1"/>
</dbReference>